<dbReference type="STRING" id="1314781.A0A165ND25"/>
<feature type="binding site" evidence="5">
    <location>
        <begin position="236"/>
        <end position="243"/>
    </location>
    <ligand>
        <name>ATP</name>
        <dbReference type="ChEBI" id="CHEBI:30616"/>
    </ligand>
</feature>
<dbReference type="InterPro" id="IPR039904">
    <property type="entry name" value="TRANK1"/>
</dbReference>
<keyword evidence="3 5" id="KW-0347">Helicase</keyword>
<keyword evidence="4 5" id="KW-0067">ATP-binding</keyword>
<evidence type="ECO:0000256" key="5">
    <source>
        <dbReference type="PROSITE-ProRule" id="PRU00560"/>
    </source>
</evidence>
<reference evidence="8 9" key="1">
    <citation type="journal article" date="2016" name="Mol. Biol. Evol.">
        <title>Comparative Genomics of Early-Diverging Mushroom-Forming Fungi Provides Insights into the Origins of Lignocellulose Decay Capabilities.</title>
        <authorList>
            <person name="Nagy L.G."/>
            <person name="Riley R."/>
            <person name="Tritt A."/>
            <person name="Adam C."/>
            <person name="Daum C."/>
            <person name="Floudas D."/>
            <person name="Sun H."/>
            <person name="Yadav J.S."/>
            <person name="Pangilinan J."/>
            <person name="Larsson K.H."/>
            <person name="Matsuura K."/>
            <person name="Barry K."/>
            <person name="Labutti K."/>
            <person name="Kuo R."/>
            <person name="Ohm R.A."/>
            <person name="Bhattacharya S.S."/>
            <person name="Shirouzu T."/>
            <person name="Yoshinaga Y."/>
            <person name="Martin F.M."/>
            <person name="Grigoriev I.V."/>
            <person name="Hibbett D.S."/>
        </authorList>
    </citation>
    <scope>NUCLEOTIDE SEQUENCE [LARGE SCALE GENOMIC DNA]</scope>
    <source>
        <strain evidence="8 9">HHB12029</strain>
    </source>
</reference>
<evidence type="ECO:0000256" key="2">
    <source>
        <dbReference type="ARBA" id="ARBA00022801"/>
    </source>
</evidence>
<dbReference type="Pfam" id="PF00580">
    <property type="entry name" value="UvrD-helicase"/>
    <property type="match status" value="1"/>
</dbReference>
<dbReference type="Proteomes" id="UP000077266">
    <property type="component" value="Unassembled WGS sequence"/>
</dbReference>
<name>A0A165ND25_EXIGL</name>
<proteinExistence type="predicted"/>
<feature type="domain" description="UvrD-like helicase ATP-binding" evidence="7">
    <location>
        <begin position="215"/>
        <end position="588"/>
    </location>
</feature>
<dbReference type="Gene3D" id="3.40.50.300">
    <property type="entry name" value="P-loop containing nucleotide triphosphate hydrolases"/>
    <property type="match status" value="2"/>
</dbReference>
<evidence type="ECO:0000256" key="1">
    <source>
        <dbReference type="ARBA" id="ARBA00022741"/>
    </source>
</evidence>
<dbReference type="InterPro" id="IPR014017">
    <property type="entry name" value="DNA_helicase_UvrD-like_C"/>
</dbReference>
<dbReference type="PANTHER" id="PTHR21529">
    <property type="entry name" value="MAMMARY TURMOR VIRUS RECEPTOR HOMOLOG 1, 2 MTVR1, 2"/>
    <property type="match status" value="1"/>
</dbReference>
<keyword evidence="1 5" id="KW-0547">Nucleotide-binding</keyword>
<evidence type="ECO:0000256" key="4">
    <source>
        <dbReference type="ARBA" id="ARBA00022840"/>
    </source>
</evidence>
<evidence type="ECO:0000259" key="7">
    <source>
        <dbReference type="PROSITE" id="PS51198"/>
    </source>
</evidence>
<dbReference type="SUPFAM" id="SSF52540">
    <property type="entry name" value="P-loop containing nucleoside triphosphate hydrolases"/>
    <property type="match status" value="1"/>
</dbReference>
<keyword evidence="9" id="KW-1185">Reference proteome</keyword>
<dbReference type="InterPro" id="IPR014016">
    <property type="entry name" value="UvrD-like_ATP-bd"/>
</dbReference>
<dbReference type="OrthoDB" id="3156807at2759"/>
<dbReference type="PROSITE" id="PS51198">
    <property type="entry name" value="UVRD_HELICASE_ATP_BIND"/>
    <property type="match status" value="1"/>
</dbReference>
<organism evidence="8 9">
    <name type="scientific">Exidia glandulosa HHB12029</name>
    <dbReference type="NCBI Taxonomy" id="1314781"/>
    <lineage>
        <taxon>Eukaryota</taxon>
        <taxon>Fungi</taxon>
        <taxon>Dikarya</taxon>
        <taxon>Basidiomycota</taxon>
        <taxon>Agaricomycotina</taxon>
        <taxon>Agaricomycetes</taxon>
        <taxon>Auriculariales</taxon>
        <taxon>Exidiaceae</taxon>
        <taxon>Exidia</taxon>
    </lineage>
</organism>
<dbReference type="GO" id="GO:0016787">
    <property type="term" value="F:hydrolase activity"/>
    <property type="evidence" value="ECO:0007669"/>
    <property type="project" value="UniProtKB-UniRule"/>
</dbReference>
<sequence length="1943" mass="220392">MPAVPTKAALYFESVEDLGPWRILISSRADRNLRELRRGDAKMFKIVMKKMKELSNGHFSDDNQKRLTGRDSVVDIFEAKMTRDLRLVYRVDCFSEYGSDSEIQALCVYGLYTHAQLGRGDFWNSMGIQLARKGKEYGRRCAFRIPVNKGGNVYTPASFPAMPVQEASSDEYLKNIAIPQEDLDELHALLVLEKFVMFSQALLNSIIADVDVTHPFNPSAYEKQIIEHPYSCFVIGRSGTGKTTTMLFKMLGRERAWRLQQDTMRKPRQLFVTQSRVLAGKVEDFFRKLYDSFEVSGWNAQELKNHDPASAALKNAVARRHDLLDVDDDDNWGSNLPARFSELEDEHFPLFTTYDQLSKLIEADVDVWLSKAGDSPVVWRTSDERNMMSYTIFRSRYWPRFAERLTKGLDPALVYSEILGVIKGSEESLHFPDRLLDQATYEGFSTRRQGTFASHRKRVYDISVAYERLKRENSHIDAADRTHALLRLLQSNVNLVGHRIDYLYVDEAQDNLLIDALLLRTICSNPQGLFWAGDTAQTISVGSSFRFNDLKAFLHRVEEQHQLEVGTSAAASAEPPTMFQLSVNYRSHGGIVSCAHTVISLITAFWPDSIDHLAEERGIVDGVKPVFFAGWDQSTVRYEQFLFGSGSHEIEFGARQCIIVRTEEAQAKLRSEVGDIGVIMTVYEAKGLEFDDVLLYNFFEDSSVTLHQWRVVLNDLADENDAGRQSAPRFDPIRHAGVCADLKSLYVAITRARKHMWIVDRSDKGEPMRTIWTARNQIQNCTPDTDVPHLAVSSTPAEWEEQAKSLFRAKRYLQARHCFQRAEKPYSADVANAYYLRDCAKTKPVSASKRLQDERLFAFVAVADAFAQCADGETSGANDRERSVYYRRAGESYQEAGRRYFKRAAECFERAAERAGTYEEREAVRAAKLYQDFGDVDNAVRVVQHHKLQRHEESASIIAAAKLFYFNRDEIQKGCLLFIDLDEAVEYCADRGLDIAQAAVLELMGRWSEAADVHLQEGRVLLAAETYLRDDNPKSAETARDVTMRVIWEQIAFGRDPRRGADVGGIEALIQELRARNLDSDVADELQTFEILASKDYQRLKEIAESLHDKQWGANERVSGNLLLAMHFILERRRLLGVPVTTDVLVVRLETMLAYVRLLRDYQSASNPSANPLVQKLFGFRPHGEKIFTILRGTCLHGKLGTRAATMPATDDGILITERDLEDLFRIGLFDLVRAQIRSLQSLLSEMRALEGPCLQMFMQGACTKSRTECPYEHIAEEEFTAEHYNMRIRAHTLALTILGAVDGLVERPDIVYQERLWSSKLYEALHPVSPKLGDPSLLDVSSWFPKGSRGRDALHSWVRPQLYSLRSSQYFHVTSAVQCAWMCFAFNDDAKAAHSIISNAPLLQDDEDALRIDGIEGSPSALQFMIHAVHAPSSIRESFLHGVDFVRYILEARQAIDMTVLCNLFEELVAILVVSWHLGGEMTQQIRRLQDRPPSTSERRFIMLPRSWCLAALRHRLANRQNSIIHLGRLVHAGSAFISQILEPRTTGSALYYRGTRTPPPGISNIVVSRICHALCILGYNFDLSGVRNTIVQTMSALPKRQDLYYEVYASAKDWHDLARATKRSLQRSKLDCMVWIASRRFFKSGNVAEVPPVINILFDSFQDLEQQLRALIPGEPQEPLVRVPKDMPSTPLSALPFEVTTPEHNELEVESPLVESSPDDTIPVPAVDDDASDVGDELEHEDNGQLEVEESDTDQKHAAARKIQFRYRQKRSRDNSLNKSSGDAVYFAACLAAVETLPIPPGYYRKVFLGPLPYILSCLQTIEMRIVATKHDVKKQLKSADPSTYEVLDTQLTAIGKAHRQCEQWRRTLKPESKFHVERNVLLLKRHATDVNKFIQELPYQLPRGFSIHDVRDDLARGVKGIVEKEVACTTPPRAPSAQHQ</sequence>
<dbReference type="Pfam" id="PF13361">
    <property type="entry name" value="UvrD_C"/>
    <property type="match status" value="1"/>
</dbReference>
<protein>
    <recommendedName>
        <fullName evidence="7">UvrD-like helicase ATP-binding domain-containing protein</fullName>
    </recommendedName>
</protein>
<evidence type="ECO:0000256" key="3">
    <source>
        <dbReference type="ARBA" id="ARBA00022806"/>
    </source>
</evidence>
<feature type="compositionally biased region" description="Acidic residues" evidence="6">
    <location>
        <begin position="1729"/>
        <end position="1742"/>
    </location>
</feature>
<dbReference type="InParanoid" id="A0A165ND25"/>
<keyword evidence="2 5" id="KW-0378">Hydrolase</keyword>
<gene>
    <name evidence="8" type="ORF">EXIGLDRAFT_145235</name>
</gene>
<evidence type="ECO:0000313" key="9">
    <source>
        <dbReference type="Proteomes" id="UP000077266"/>
    </source>
</evidence>
<dbReference type="EMBL" id="KV425900">
    <property type="protein sequence ID" value="KZW00571.1"/>
    <property type="molecule type" value="Genomic_DNA"/>
</dbReference>
<accession>A0A165ND25</accession>
<evidence type="ECO:0000256" key="6">
    <source>
        <dbReference type="SAM" id="MobiDB-lite"/>
    </source>
</evidence>
<dbReference type="InterPro" id="IPR027417">
    <property type="entry name" value="P-loop_NTPase"/>
</dbReference>
<evidence type="ECO:0000313" key="8">
    <source>
        <dbReference type="EMBL" id="KZW00571.1"/>
    </source>
</evidence>
<dbReference type="GO" id="GO:0004386">
    <property type="term" value="F:helicase activity"/>
    <property type="evidence" value="ECO:0007669"/>
    <property type="project" value="UniProtKB-UniRule"/>
</dbReference>
<feature type="region of interest" description="Disordered" evidence="6">
    <location>
        <begin position="1711"/>
        <end position="1761"/>
    </location>
</feature>
<dbReference type="PANTHER" id="PTHR21529:SF4">
    <property type="entry name" value="TPR AND ANKYRIN REPEAT-CONTAINING PROTEIN 1"/>
    <property type="match status" value="1"/>
</dbReference>
<dbReference type="GO" id="GO:0005524">
    <property type="term" value="F:ATP binding"/>
    <property type="evidence" value="ECO:0007669"/>
    <property type="project" value="UniProtKB-UniRule"/>
</dbReference>